<keyword evidence="6" id="KW-1185">Reference proteome</keyword>
<dbReference type="SUPFAM" id="SSF81324">
    <property type="entry name" value="Voltage-gated potassium channels"/>
    <property type="match status" value="1"/>
</dbReference>
<dbReference type="GO" id="GO:0044877">
    <property type="term" value="F:protein-containing complex binding"/>
    <property type="evidence" value="ECO:0007669"/>
    <property type="project" value="TreeGrafter"/>
</dbReference>
<feature type="transmembrane region" description="Helical" evidence="3">
    <location>
        <begin position="302"/>
        <end position="322"/>
    </location>
</feature>
<dbReference type="InterPro" id="IPR050866">
    <property type="entry name" value="CNG_cation_channel"/>
</dbReference>
<proteinExistence type="predicted"/>
<dbReference type="GO" id="GO:0005221">
    <property type="term" value="F:intracellularly cyclic nucleotide-activated monoatomic cation channel activity"/>
    <property type="evidence" value="ECO:0007669"/>
    <property type="project" value="InterPro"/>
</dbReference>
<dbReference type="EMBL" id="JARQZJ010000014">
    <property type="protein sequence ID" value="KAK9872982.1"/>
    <property type="molecule type" value="Genomic_DNA"/>
</dbReference>
<dbReference type="PANTHER" id="PTHR45638:SF19">
    <property type="entry name" value="CYCLIC NUCLEOTIDE-BINDING DOMAIN-CONTAINING PROTEIN"/>
    <property type="match status" value="1"/>
</dbReference>
<dbReference type="InterPro" id="IPR014710">
    <property type="entry name" value="RmlC-like_jellyroll"/>
</dbReference>
<keyword evidence="1" id="KW-0813">Transport</keyword>
<evidence type="ECO:0000256" key="2">
    <source>
        <dbReference type="SAM" id="MobiDB-lite"/>
    </source>
</evidence>
<dbReference type="GO" id="GO:0005249">
    <property type="term" value="F:voltage-gated potassium channel activity"/>
    <property type="evidence" value="ECO:0007669"/>
    <property type="project" value="TreeGrafter"/>
</dbReference>
<dbReference type="PANTHER" id="PTHR45638">
    <property type="entry name" value="CYCLIC NUCLEOTIDE-GATED CATION CHANNEL SUBUNIT A"/>
    <property type="match status" value="1"/>
</dbReference>
<evidence type="ECO:0000259" key="4">
    <source>
        <dbReference type="PROSITE" id="PS50042"/>
    </source>
</evidence>
<dbReference type="InterPro" id="IPR018490">
    <property type="entry name" value="cNMP-bd_dom_sf"/>
</dbReference>
<evidence type="ECO:0000256" key="3">
    <source>
        <dbReference type="SAM" id="Phobius"/>
    </source>
</evidence>
<organism evidence="5 6">
    <name type="scientific">Henosepilachna vigintioctopunctata</name>
    <dbReference type="NCBI Taxonomy" id="420089"/>
    <lineage>
        <taxon>Eukaryota</taxon>
        <taxon>Metazoa</taxon>
        <taxon>Ecdysozoa</taxon>
        <taxon>Arthropoda</taxon>
        <taxon>Hexapoda</taxon>
        <taxon>Insecta</taxon>
        <taxon>Pterygota</taxon>
        <taxon>Neoptera</taxon>
        <taxon>Endopterygota</taxon>
        <taxon>Coleoptera</taxon>
        <taxon>Polyphaga</taxon>
        <taxon>Cucujiformia</taxon>
        <taxon>Coccinelloidea</taxon>
        <taxon>Coccinellidae</taxon>
        <taxon>Epilachninae</taxon>
        <taxon>Epilachnini</taxon>
        <taxon>Henosepilachna</taxon>
    </lineage>
</organism>
<evidence type="ECO:0000256" key="1">
    <source>
        <dbReference type="ARBA" id="ARBA00023286"/>
    </source>
</evidence>
<feature type="transmembrane region" description="Helical" evidence="3">
    <location>
        <begin position="514"/>
        <end position="531"/>
    </location>
</feature>
<feature type="transmembrane region" description="Helical" evidence="3">
    <location>
        <begin position="586"/>
        <end position="609"/>
    </location>
</feature>
<evidence type="ECO:0000313" key="6">
    <source>
        <dbReference type="Proteomes" id="UP001431783"/>
    </source>
</evidence>
<feature type="region of interest" description="Disordered" evidence="2">
    <location>
        <begin position="928"/>
        <end position="947"/>
    </location>
</feature>
<comment type="caution">
    <text evidence="5">The sequence shown here is derived from an EMBL/GenBank/DDBJ whole genome shotgun (WGS) entry which is preliminary data.</text>
</comment>
<keyword evidence="1" id="KW-0406">Ion transport</keyword>
<dbReference type="Gene3D" id="1.10.287.70">
    <property type="match status" value="1"/>
</dbReference>
<keyword evidence="1" id="KW-0407">Ion channel</keyword>
<dbReference type="Pfam" id="PF00027">
    <property type="entry name" value="cNMP_binding"/>
    <property type="match status" value="1"/>
</dbReference>
<feature type="transmembrane region" description="Helical" evidence="3">
    <location>
        <begin position="1033"/>
        <end position="1052"/>
    </location>
</feature>
<feature type="transmembrane region" description="Helical" evidence="3">
    <location>
        <begin position="1003"/>
        <end position="1027"/>
    </location>
</feature>
<dbReference type="SUPFAM" id="SSF51206">
    <property type="entry name" value="cAMP-binding domain-like"/>
    <property type="match status" value="2"/>
</dbReference>
<name>A0AAW1TN84_9CUCU</name>
<feature type="transmembrane region" description="Helical" evidence="3">
    <location>
        <begin position="441"/>
        <end position="459"/>
    </location>
</feature>
<accession>A0AAW1TN84</accession>
<keyword evidence="3" id="KW-0472">Membrane</keyword>
<sequence>MNNHGKIQWSATKRVVGYLKETINLGIQYNSSKTLVITGYSDSDFANDLDNRGSKMSYIFTLDGSGHHLEVATSENCDHINHKSGICCCLRNLFALLCQQWSRTLDNKIPAEVIYLDFSKEFDKIPRKRLLYKLEHPGIFLFGYCTSELSATISYYIQMKIDFQSAMFGVEKFLIENNMNENIRERVMKFFELQWYYNKGVSLWKDPLLHNAPTKLQDLVAFKEKRTTIANNPIFVNSPNAFVDFLAKGAEVIVLPPGEMVRYAGKYSRIIYIIQEGYCKEEKEPGIWVTLGPGDFMGTRNALLGGAILTMVSTITHVKFLMLRDKVFNSATAQFPDEKALFMKCMPHEKKDEIEQVLALWKEHEEIIQHKTSIDMKKKMKFREWFSKATRESFIWVPDYCERTGEDYSYPFDQLGYFHRVRYFLLPICILPQGGFLKVWVVIRYTSVILIGLLIPYQQVKVPYETSLDRIMIIFDLVAYMDLYLMLFVGFYGDKNQLIIHPCKTAKHYIKGPFILDLIFCFPWELLVMWYNRDRPILVGSEREPDWVRYRIRLLKILQVYRLPSFFSHIEKNIRTSGLHVQIIKFLPFTLICLNACAAGVVLVTCRYFHITDISEDYINDKIAQPPGMGPKLLRDFTMFCSKDCWIERSKYQPYYSPSSIYMLAFYFSTGNLVGLGFGDLTAHDIGTLTMVILMMICGTFFFGYVFAYTASYTSDIQSKFSIYQGMLAELGRYFQTETVSRKNKDVCLHNANYRWSRSGGIEANQILSIVHPALHGDAAVELYQHTLELIPFFQGVDRNFFRIVGMSVREIYYTIGTHIFREDDVIDSIYIVHRGKVELKYYHNFHEEMVISLGVGGIMGNIGNTVKTRMVSTAIAMINTDILHMKTDDFHRILNNHPHIKAHVDSLQALQQHTDFCMPLANSEEKTNSIPELPSETSDEEADSLNDVTSSENFTHQFSKLNASRQKQSQRPPVVENEYKVLLFIFSPTKWFKMAILPESKVLYAFVILCVIGGYVDSILVTYQFAFQDFQSWTFIFMNFTDLIYIWNMFFQLHTAYLNRFSDYITDCKKIKER</sequence>
<protein>
    <recommendedName>
        <fullName evidence="4">Cyclic nucleotide-binding domain-containing protein</fullName>
    </recommendedName>
</protein>
<feature type="transmembrane region" description="Helical" evidence="3">
    <location>
        <begin position="471"/>
        <end position="493"/>
    </location>
</feature>
<feature type="domain" description="Cyclic nucleotide-binding" evidence="4">
    <location>
        <begin position="234"/>
        <end position="329"/>
    </location>
</feature>
<evidence type="ECO:0000313" key="5">
    <source>
        <dbReference type="EMBL" id="KAK9872982.1"/>
    </source>
</evidence>
<gene>
    <name evidence="5" type="ORF">WA026_020331</name>
</gene>
<dbReference type="CDD" id="cd00038">
    <property type="entry name" value="CAP_ED"/>
    <property type="match status" value="2"/>
</dbReference>
<feature type="transmembrane region" description="Helical" evidence="3">
    <location>
        <begin position="691"/>
        <end position="711"/>
    </location>
</feature>
<keyword evidence="1" id="KW-1071">Ligand-gated ion channel</keyword>
<dbReference type="Gene3D" id="2.60.120.10">
    <property type="entry name" value="Jelly Rolls"/>
    <property type="match status" value="2"/>
</dbReference>
<dbReference type="AlphaFoldDB" id="A0AAW1TN84"/>
<keyword evidence="3" id="KW-1133">Transmembrane helix</keyword>
<keyword evidence="3" id="KW-0812">Transmembrane</keyword>
<dbReference type="PROSITE" id="PS50042">
    <property type="entry name" value="CNMP_BINDING_3"/>
    <property type="match status" value="2"/>
</dbReference>
<feature type="domain" description="Cyclic nucleotide-binding" evidence="4">
    <location>
        <begin position="793"/>
        <end position="895"/>
    </location>
</feature>
<dbReference type="InterPro" id="IPR000595">
    <property type="entry name" value="cNMP-bd_dom"/>
</dbReference>
<dbReference type="Gene3D" id="1.10.287.630">
    <property type="entry name" value="Helix hairpin bin"/>
    <property type="match status" value="1"/>
</dbReference>
<dbReference type="Proteomes" id="UP001431783">
    <property type="component" value="Unassembled WGS sequence"/>
</dbReference>
<feature type="transmembrane region" description="Helical" evidence="3">
    <location>
        <begin position="661"/>
        <end position="679"/>
    </location>
</feature>
<reference evidence="5 6" key="1">
    <citation type="submission" date="2023-03" db="EMBL/GenBank/DDBJ databases">
        <title>Genome insight into feeding habits of ladybird beetles.</title>
        <authorList>
            <person name="Li H.-S."/>
            <person name="Huang Y.-H."/>
            <person name="Pang H."/>
        </authorList>
    </citation>
    <scope>NUCLEOTIDE SEQUENCE [LARGE SCALE GENOMIC DNA]</scope>
    <source>
        <strain evidence="5">SYSU_2023b</strain>
        <tissue evidence="5">Whole body</tissue>
    </source>
</reference>